<feature type="domain" description="Fatty acid desaturase" evidence="14">
    <location>
        <begin position="147"/>
        <end position="367"/>
    </location>
</feature>
<feature type="transmembrane region" description="Helical" evidence="13">
    <location>
        <begin position="252"/>
        <end position="272"/>
    </location>
</feature>
<evidence type="ECO:0000313" key="15">
    <source>
        <dbReference type="EMBL" id="WXG71287.1"/>
    </source>
</evidence>
<evidence type="ECO:0000256" key="2">
    <source>
        <dbReference type="ARBA" id="ARBA00010823"/>
    </source>
</evidence>
<comment type="subcellular location">
    <subcellularLocation>
        <location evidence="1">Cell inner membrane</location>
        <topology evidence="1">Multi-pass membrane protein</topology>
    </subcellularLocation>
</comment>
<dbReference type="CDD" id="cd03512">
    <property type="entry name" value="Alkane-hydroxylase"/>
    <property type="match status" value="1"/>
</dbReference>
<evidence type="ECO:0000259" key="14">
    <source>
        <dbReference type="Pfam" id="PF00487"/>
    </source>
</evidence>
<evidence type="ECO:0000256" key="10">
    <source>
        <dbReference type="ARBA" id="ARBA00023033"/>
    </source>
</evidence>
<feature type="transmembrane region" description="Helical" evidence="13">
    <location>
        <begin position="278"/>
        <end position="296"/>
    </location>
</feature>
<feature type="compositionally biased region" description="Basic and acidic residues" evidence="12">
    <location>
        <begin position="424"/>
        <end position="433"/>
    </location>
</feature>
<evidence type="ECO:0000256" key="7">
    <source>
        <dbReference type="ARBA" id="ARBA00022989"/>
    </source>
</evidence>
<keyword evidence="6" id="KW-0479">Metal-binding</keyword>
<sequence>MKCAGRVSAAADKHSGGGVSGDAAAVQPTIGSTRVRGRKRSGKRPLWLLGLLAPASALLPSQLVMWTGMPIFWWSGVMVFFMVIPLIDLLAGEDGDNPSDADVEEMQEDRFYRWCTYLFLPVQFVTLLVACWMWAFGGLTVVDKIGLAVTIGLVAGTGINAAHELGHRIEEHERWLAKIALTQTMYGHFFVEHNRGHHVRVATPDDPASARIGENLWMFLPRSVFGGLRSAWGLEIQRLDRRGVRWWSIRNNLLHAWAMSALLFGSLALVFGPAILPYLVLQAIVGVLLLETVNYIEHYGLLREKNERGRFVKCSPRHSWNSDRLCTNIFLYHLQRHSDHHANPGKRYQTLRSCDEAPQLPAGYASMVLVAAVPLLWRRVMDHRVLAHYDGDISRANILPRRRRHVLAKYGPAHGTSRTSSGSARREFERADR</sequence>
<organism evidence="15 16">
    <name type="scientific">Rhodococcus sovatensis</name>
    <dbReference type="NCBI Taxonomy" id="1805840"/>
    <lineage>
        <taxon>Bacteria</taxon>
        <taxon>Bacillati</taxon>
        <taxon>Actinomycetota</taxon>
        <taxon>Actinomycetes</taxon>
        <taxon>Mycobacteriales</taxon>
        <taxon>Nocardiaceae</taxon>
        <taxon>Rhodococcus</taxon>
    </lineage>
</organism>
<feature type="transmembrane region" description="Helical" evidence="13">
    <location>
        <begin position="46"/>
        <end position="65"/>
    </location>
</feature>
<keyword evidence="7 13" id="KW-1133">Transmembrane helix</keyword>
<evidence type="ECO:0000256" key="9">
    <source>
        <dbReference type="ARBA" id="ARBA00023004"/>
    </source>
</evidence>
<keyword evidence="4" id="KW-0997">Cell inner membrane</keyword>
<evidence type="ECO:0000256" key="4">
    <source>
        <dbReference type="ARBA" id="ARBA00022519"/>
    </source>
</evidence>
<evidence type="ECO:0000313" key="16">
    <source>
        <dbReference type="Proteomes" id="UP001432000"/>
    </source>
</evidence>
<dbReference type="Proteomes" id="UP001432000">
    <property type="component" value="Chromosome"/>
</dbReference>
<name>A0ABZ2PTE6_9NOCA</name>
<dbReference type="Pfam" id="PF00487">
    <property type="entry name" value="FA_desaturase"/>
    <property type="match status" value="1"/>
</dbReference>
<feature type="region of interest" description="Disordered" evidence="12">
    <location>
        <begin position="409"/>
        <end position="433"/>
    </location>
</feature>
<evidence type="ECO:0000256" key="8">
    <source>
        <dbReference type="ARBA" id="ARBA00023002"/>
    </source>
</evidence>
<dbReference type="PANTHER" id="PTHR38674">
    <property type="entry name" value="ALKANE 1-MONOOXYGENASE 1"/>
    <property type="match status" value="1"/>
</dbReference>
<dbReference type="InterPro" id="IPR033885">
    <property type="entry name" value="AlkB/XylM"/>
</dbReference>
<comment type="similarity">
    <text evidence="2">Belongs to the fatty acid desaturase type 1 family. AlkB subfamily.</text>
</comment>
<evidence type="ECO:0000256" key="1">
    <source>
        <dbReference type="ARBA" id="ARBA00004429"/>
    </source>
</evidence>
<evidence type="ECO:0000256" key="6">
    <source>
        <dbReference type="ARBA" id="ARBA00022723"/>
    </source>
</evidence>
<keyword evidence="9" id="KW-0408">Iron</keyword>
<evidence type="ECO:0000256" key="11">
    <source>
        <dbReference type="ARBA" id="ARBA00023136"/>
    </source>
</evidence>
<evidence type="ECO:0000256" key="13">
    <source>
        <dbReference type="SAM" id="Phobius"/>
    </source>
</evidence>
<keyword evidence="11 13" id="KW-0472">Membrane</keyword>
<keyword evidence="8" id="KW-0560">Oxidoreductase</keyword>
<dbReference type="RefSeq" id="WP_338893017.1">
    <property type="nucleotide sequence ID" value="NZ_CP147846.1"/>
</dbReference>
<keyword evidence="10" id="KW-0503">Monooxygenase</keyword>
<evidence type="ECO:0000256" key="5">
    <source>
        <dbReference type="ARBA" id="ARBA00022692"/>
    </source>
</evidence>
<feature type="transmembrane region" description="Helical" evidence="13">
    <location>
        <begin position="71"/>
        <end position="91"/>
    </location>
</feature>
<feature type="transmembrane region" description="Helical" evidence="13">
    <location>
        <begin position="111"/>
        <end position="135"/>
    </location>
</feature>
<protein>
    <submittedName>
        <fullName evidence="15">Alkane 1-monooxygenase</fullName>
    </submittedName>
</protein>
<gene>
    <name evidence="15" type="ORF">WDS16_12860</name>
</gene>
<feature type="transmembrane region" description="Helical" evidence="13">
    <location>
        <begin position="141"/>
        <end position="162"/>
    </location>
</feature>
<proteinExistence type="inferred from homology"/>
<feature type="region of interest" description="Disordered" evidence="12">
    <location>
        <begin position="1"/>
        <end position="24"/>
    </location>
</feature>
<dbReference type="PANTHER" id="PTHR38674:SF1">
    <property type="entry name" value="ALKANE 1-MONOOXYGENASE 1"/>
    <property type="match status" value="1"/>
</dbReference>
<keyword evidence="5 13" id="KW-0812">Transmembrane</keyword>
<accession>A0ABZ2PTE6</accession>
<evidence type="ECO:0000256" key="3">
    <source>
        <dbReference type="ARBA" id="ARBA00022475"/>
    </source>
</evidence>
<dbReference type="InterPro" id="IPR005804">
    <property type="entry name" value="FA_desaturase_dom"/>
</dbReference>
<reference evidence="15 16" key="1">
    <citation type="submission" date="2024-03" db="EMBL/GenBank/DDBJ databases">
        <title>Natural products discovery in diverse microorganisms through a two-stage MS feature dereplication strategy.</title>
        <authorList>
            <person name="Zhang R."/>
        </authorList>
    </citation>
    <scope>NUCLEOTIDE SEQUENCE [LARGE SCALE GENOMIC DNA]</scope>
    <source>
        <strain evidence="15 16">18930</strain>
    </source>
</reference>
<evidence type="ECO:0000256" key="12">
    <source>
        <dbReference type="SAM" id="MobiDB-lite"/>
    </source>
</evidence>
<keyword evidence="3" id="KW-1003">Cell membrane</keyword>
<keyword evidence="16" id="KW-1185">Reference proteome</keyword>
<dbReference type="EMBL" id="CP147846">
    <property type="protein sequence ID" value="WXG71287.1"/>
    <property type="molecule type" value="Genomic_DNA"/>
</dbReference>